<keyword evidence="3" id="KW-1185">Reference proteome</keyword>
<evidence type="ECO:0000313" key="2">
    <source>
        <dbReference type="EMBL" id="KPL84190.1"/>
    </source>
</evidence>
<protein>
    <recommendedName>
        <fullName evidence="4">Type II secretion system protein GspF domain-containing protein</fullName>
    </recommendedName>
</protein>
<dbReference type="STRING" id="869279.SE15_03230"/>
<gene>
    <name evidence="2" type="ORF">SE15_03230</name>
</gene>
<accession>A0A0P6YN58</accession>
<dbReference type="OrthoDB" id="161958at2"/>
<keyword evidence="1" id="KW-0472">Membrane</keyword>
<proteinExistence type="predicted"/>
<dbReference type="RefSeq" id="WP_054520654.1">
    <property type="nucleotide sequence ID" value="NZ_LGKO01000002.1"/>
</dbReference>
<dbReference type="Proteomes" id="UP000050544">
    <property type="component" value="Unassembled WGS sequence"/>
</dbReference>
<dbReference type="EMBL" id="LGKO01000002">
    <property type="protein sequence ID" value="KPL84190.1"/>
    <property type="molecule type" value="Genomic_DNA"/>
</dbReference>
<keyword evidence="1" id="KW-1133">Transmembrane helix</keyword>
<feature type="transmembrane region" description="Helical" evidence="1">
    <location>
        <begin position="78"/>
        <end position="101"/>
    </location>
</feature>
<comment type="caution">
    <text evidence="2">The sequence shown here is derived from an EMBL/GenBank/DDBJ whole genome shotgun (WGS) entry which is preliminary data.</text>
</comment>
<feature type="transmembrane region" description="Helical" evidence="1">
    <location>
        <begin position="108"/>
        <end position="126"/>
    </location>
</feature>
<evidence type="ECO:0000313" key="3">
    <source>
        <dbReference type="Proteomes" id="UP000050544"/>
    </source>
</evidence>
<feature type="transmembrane region" description="Helical" evidence="1">
    <location>
        <begin position="286"/>
        <end position="306"/>
    </location>
</feature>
<dbReference type="AlphaFoldDB" id="A0A0P6YN58"/>
<name>A0A0P6YN58_9CHLR</name>
<sequence length="314" mass="33120">MELTGVLNQVLPLVGAGALGYVGYRLGLTLANARVGASRRVAELAGLDAAKAATGEGVEFGSEAHKVRLAFQRLGLNVAGWEGAAVTLARVVSAVVIFLLLRILGMPPLTAVLGLVAGPILVSGFLTDAWNNVQKDIEREIPLFLSGLSSTVQVTPNVLQAVEDEAQALRAGSPLQTWLLKVFLPRCQREGFEALEALTREAAALSSSLGIVVFLIGRMWQTGGAEWRKAFETAAGNLEGVLDARVLGQSIGTTAKGSVKLIAVITLGIIVMIVRTPALAKVVQQPVVQIAYAAIVIAMVFGLQFMNKLIDEAF</sequence>
<reference evidence="2 3" key="1">
    <citation type="submission" date="2015-07" db="EMBL/GenBank/DDBJ databases">
        <title>Whole genome sequence of Thermanaerothrix daxensis DSM 23592.</title>
        <authorList>
            <person name="Hemp J."/>
            <person name="Ward L.M."/>
            <person name="Pace L.A."/>
            <person name="Fischer W.W."/>
        </authorList>
    </citation>
    <scope>NUCLEOTIDE SEQUENCE [LARGE SCALE GENOMIC DNA]</scope>
    <source>
        <strain evidence="2 3">GNS-1</strain>
    </source>
</reference>
<keyword evidence="1" id="KW-0812">Transmembrane</keyword>
<evidence type="ECO:0000256" key="1">
    <source>
        <dbReference type="SAM" id="Phobius"/>
    </source>
</evidence>
<organism evidence="2 3">
    <name type="scientific">Thermanaerothrix daxensis</name>
    <dbReference type="NCBI Taxonomy" id="869279"/>
    <lineage>
        <taxon>Bacteria</taxon>
        <taxon>Bacillati</taxon>
        <taxon>Chloroflexota</taxon>
        <taxon>Anaerolineae</taxon>
        <taxon>Anaerolineales</taxon>
        <taxon>Anaerolineaceae</taxon>
        <taxon>Thermanaerothrix</taxon>
    </lineage>
</organism>
<feature type="transmembrane region" description="Helical" evidence="1">
    <location>
        <begin position="261"/>
        <end position="280"/>
    </location>
</feature>
<evidence type="ECO:0008006" key="4">
    <source>
        <dbReference type="Google" id="ProtNLM"/>
    </source>
</evidence>